<keyword evidence="3" id="KW-0539">Nucleus</keyword>
<name>A0A9P0MU39_NEZVI</name>
<proteinExistence type="inferred from homology"/>
<evidence type="ECO:0000313" key="6">
    <source>
        <dbReference type="Proteomes" id="UP001152798"/>
    </source>
</evidence>
<keyword evidence="6" id="KW-1185">Reference proteome</keyword>
<sequence>MAGRGRGRGRQALSFNVEALGIMHGEALPGPCLQPPPAYPLLEQHPAPLVLTPASVIQLAYKVDLLNYMSKEAKVVNYPWDYFPSELKPGVKKRKATPSDAAPSTLKKTALKTANIDQLLANLEKNETTQVKVEVDETEEDKEKVDDEEEELIDTDEEMDDGTDYNQNYFDNGEGYIDDDDDMDDGPIY</sequence>
<evidence type="ECO:0000256" key="3">
    <source>
        <dbReference type="ARBA" id="ARBA00023242"/>
    </source>
</evidence>
<evidence type="ECO:0000256" key="1">
    <source>
        <dbReference type="ARBA" id="ARBA00004123"/>
    </source>
</evidence>
<comment type="similarity">
    <text evidence="2">Belongs to the eukaryotic RPC7 RNA polymerase subunit family.</text>
</comment>
<evidence type="ECO:0000256" key="4">
    <source>
        <dbReference type="SAM" id="MobiDB-lite"/>
    </source>
</evidence>
<evidence type="ECO:0008006" key="7">
    <source>
        <dbReference type="Google" id="ProtNLM"/>
    </source>
</evidence>
<organism evidence="5 6">
    <name type="scientific">Nezara viridula</name>
    <name type="common">Southern green stink bug</name>
    <name type="synonym">Cimex viridulus</name>
    <dbReference type="NCBI Taxonomy" id="85310"/>
    <lineage>
        <taxon>Eukaryota</taxon>
        <taxon>Metazoa</taxon>
        <taxon>Ecdysozoa</taxon>
        <taxon>Arthropoda</taxon>
        <taxon>Hexapoda</taxon>
        <taxon>Insecta</taxon>
        <taxon>Pterygota</taxon>
        <taxon>Neoptera</taxon>
        <taxon>Paraneoptera</taxon>
        <taxon>Hemiptera</taxon>
        <taxon>Heteroptera</taxon>
        <taxon>Panheteroptera</taxon>
        <taxon>Pentatomomorpha</taxon>
        <taxon>Pentatomoidea</taxon>
        <taxon>Pentatomidae</taxon>
        <taxon>Pentatominae</taxon>
        <taxon>Nezara</taxon>
    </lineage>
</organism>
<dbReference type="GO" id="GO:0006383">
    <property type="term" value="P:transcription by RNA polymerase III"/>
    <property type="evidence" value="ECO:0007669"/>
    <property type="project" value="InterPro"/>
</dbReference>
<accession>A0A9P0MU39</accession>
<evidence type="ECO:0000313" key="5">
    <source>
        <dbReference type="EMBL" id="CAH1407228.1"/>
    </source>
</evidence>
<dbReference type="Proteomes" id="UP001152798">
    <property type="component" value="Chromosome 7"/>
</dbReference>
<dbReference type="PANTHER" id="PTHR15367:SF2">
    <property type="entry name" value="DNA-DIRECTED RNA POLYMERASE III SUBUNIT"/>
    <property type="match status" value="1"/>
</dbReference>
<protein>
    <recommendedName>
        <fullName evidence="7">DNA-directed RNA polymerase III subunit</fullName>
    </recommendedName>
</protein>
<dbReference type="EMBL" id="OV725083">
    <property type="protein sequence ID" value="CAH1407228.1"/>
    <property type="molecule type" value="Genomic_DNA"/>
</dbReference>
<dbReference type="AlphaFoldDB" id="A0A9P0MU39"/>
<feature type="compositionally biased region" description="Acidic residues" evidence="4">
    <location>
        <begin position="176"/>
        <end position="189"/>
    </location>
</feature>
<evidence type="ECO:0000256" key="2">
    <source>
        <dbReference type="ARBA" id="ARBA00008352"/>
    </source>
</evidence>
<dbReference type="PANTHER" id="PTHR15367">
    <property type="entry name" value="DNA-DIRECTED RNA POLYMERASE III"/>
    <property type="match status" value="1"/>
</dbReference>
<reference evidence="5" key="1">
    <citation type="submission" date="2022-01" db="EMBL/GenBank/DDBJ databases">
        <authorList>
            <person name="King R."/>
        </authorList>
    </citation>
    <scope>NUCLEOTIDE SEQUENCE</scope>
</reference>
<comment type="subcellular location">
    <subcellularLocation>
        <location evidence="1">Nucleus</location>
    </subcellularLocation>
</comment>
<gene>
    <name evidence="5" type="ORF">NEZAVI_LOCUS15000</name>
</gene>
<feature type="compositionally biased region" description="Acidic residues" evidence="4">
    <location>
        <begin position="136"/>
        <end position="163"/>
    </location>
</feature>
<dbReference type="OrthoDB" id="5377312at2759"/>
<feature type="region of interest" description="Disordered" evidence="4">
    <location>
        <begin position="132"/>
        <end position="189"/>
    </location>
</feature>
<dbReference type="GO" id="GO:0005666">
    <property type="term" value="C:RNA polymerase III complex"/>
    <property type="evidence" value="ECO:0007669"/>
    <property type="project" value="TreeGrafter"/>
</dbReference>
<dbReference type="Pfam" id="PF11705">
    <property type="entry name" value="RNA_pol_3_Rpc31"/>
    <property type="match status" value="1"/>
</dbReference>
<dbReference type="InterPro" id="IPR024661">
    <property type="entry name" value="RNA_pol_III_Rpc31"/>
</dbReference>